<reference evidence="2 3" key="1">
    <citation type="journal article" date="2012" name="Proc. Natl. Acad. Sci. U.S.A.">
        <title>Comparative genomics of Ceriporiopsis subvermispora and Phanerochaete chrysosporium provide insight into selective ligninolysis.</title>
        <authorList>
            <person name="Fernandez-Fueyo E."/>
            <person name="Ruiz-Duenas F.J."/>
            <person name="Ferreira P."/>
            <person name="Floudas D."/>
            <person name="Hibbett D.S."/>
            <person name="Canessa P."/>
            <person name="Larrondo L.F."/>
            <person name="James T.Y."/>
            <person name="Seelenfreund D."/>
            <person name="Lobos S."/>
            <person name="Polanco R."/>
            <person name="Tello M."/>
            <person name="Honda Y."/>
            <person name="Watanabe T."/>
            <person name="Watanabe T."/>
            <person name="Ryu J.S."/>
            <person name="Kubicek C.P."/>
            <person name="Schmoll M."/>
            <person name="Gaskell J."/>
            <person name="Hammel K.E."/>
            <person name="St John F.J."/>
            <person name="Vanden Wymelenberg A."/>
            <person name="Sabat G."/>
            <person name="Splinter BonDurant S."/>
            <person name="Syed K."/>
            <person name="Yadav J.S."/>
            <person name="Doddapaneni H."/>
            <person name="Subramanian V."/>
            <person name="Lavin J.L."/>
            <person name="Oguiza J.A."/>
            <person name="Perez G."/>
            <person name="Pisabarro A.G."/>
            <person name="Ramirez L."/>
            <person name="Santoyo F."/>
            <person name="Master E."/>
            <person name="Coutinho P.M."/>
            <person name="Henrissat B."/>
            <person name="Lombard V."/>
            <person name="Magnuson J.K."/>
            <person name="Kuees U."/>
            <person name="Hori C."/>
            <person name="Igarashi K."/>
            <person name="Samejima M."/>
            <person name="Held B.W."/>
            <person name="Barry K.W."/>
            <person name="LaButti K.M."/>
            <person name="Lapidus A."/>
            <person name="Lindquist E.A."/>
            <person name="Lucas S.M."/>
            <person name="Riley R."/>
            <person name="Salamov A.A."/>
            <person name="Hoffmeister D."/>
            <person name="Schwenk D."/>
            <person name="Hadar Y."/>
            <person name="Yarden O."/>
            <person name="de Vries R.P."/>
            <person name="Wiebenga A."/>
            <person name="Stenlid J."/>
            <person name="Eastwood D."/>
            <person name="Grigoriev I.V."/>
            <person name="Berka R.M."/>
            <person name="Blanchette R.A."/>
            <person name="Kersten P."/>
            <person name="Martinez A.T."/>
            <person name="Vicuna R."/>
            <person name="Cullen D."/>
        </authorList>
    </citation>
    <scope>NUCLEOTIDE SEQUENCE [LARGE SCALE GENOMIC DNA]</scope>
    <source>
        <strain evidence="2 3">B</strain>
    </source>
</reference>
<dbReference type="OrthoDB" id="6359816at2759"/>
<proteinExistence type="predicted"/>
<protein>
    <recommendedName>
        <fullName evidence="4">BTB domain-containing protein</fullName>
    </recommendedName>
</protein>
<sequence>MSTQKTPPAWQTSVTQYGLSLRLEVTQVRDYLKRQDMPKLVSSRFTDGWVVRLRTEVVENDRCISVWIQRAPPADEPGKLTGAWVSVVARSLTDAVTYFEGHAIFTLFTLDPDYEGHRWENIISYKKNWKQDRVLRTENAFVLDVEIKLSAVPAITSRPVLNILYDQMNDIRGSRYRFMTFSKRSILDGLGWLSNQSCIFATSDILTVNGINMRNLSSARLVEWDGFDAEKEDDLEDCTSDTEADLDYLPTYSEDTSNATESQHMNTASDSEDTGVAEEMDDYGSDEQDELISHAEVEALMEEARRWIRGNELSGDGMGQKGMDVDSGDAHDKQVDGSNESTTDDNEETVDEESEEFEEDGDTSDDDESEEQVYHDGNMSSRDHNDNTSLDTWVITGVASPTWIALIFYLHTGIIDFAPLSSSSKRLRQKHISVYKKRYPKRVPPCSAKSMYRLATKLKHKDLKYRAFEHLKQQLSHVNVLAEIFSQFTSQYEEIRDIELELLEKH</sequence>
<dbReference type="STRING" id="914234.M2R8C5"/>
<evidence type="ECO:0000313" key="3">
    <source>
        <dbReference type="Proteomes" id="UP000016930"/>
    </source>
</evidence>
<keyword evidence="3" id="KW-1185">Reference proteome</keyword>
<feature type="region of interest" description="Disordered" evidence="1">
    <location>
        <begin position="248"/>
        <end position="285"/>
    </location>
</feature>
<feature type="compositionally biased region" description="Acidic residues" evidence="1">
    <location>
        <begin position="270"/>
        <end position="285"/>
    </location>
</feature>
<name>M2R8C5_CERS8</name>
<feature type="compositionally biased region" description="Acidic residues" evidence="1">
    <location>
        <begin position="342"/>
        <end position="371"/>
    </location>
</feature>
<gene>
    <name evidence="2" type="ORF">CERSUDRAFT_96833</name>
</gene>
<evidence type="ECO:0000256" key="1">
    <source>
        <dbReference type="SAM" id="MobiDB-lite"/>
    </source>
</evidence>
<dbReference type="AlphaFoldDB" id="M2R8C5"/>
<feature type="region of interest" description="Disordered" evidence="1">
    <location>
        <begin position="311"/>
        <end position="386"/>
    </location>
</feature>
<dbReference type="EMBL" id="KB445801">
    <property type="protein sequence ID" value="EMD34921.1"/>
    <property type="molecule type" value="Genomic_DNA"/>
</dbReference>
<accession>M2R8C5</accession>
<dbReference type="Proteomes" id="UP000016930">
    <property type="component" value="Unassembled WGS sequence"/>
</dbReference>
<feature type="compositionally biased region" description="Polar residues" evidence="1">
    <location>
        <begin position="253"/>
        <end position="269"/>
    </location>
</feature>
<dbReference type="HOGENOM" id="CLU_538596_0_0_1"/>
<organism evidence="2 3">
    <name type="scientific">Ceriporiopsis subvermispora (strain B)</name>
    <name type="common">White-rot fungus</name>
    <name type="synonym">Gelatoporia subvermispora</name>
    <dbReference type="NCBI Taxonomy" id="914234"/>
    <lineage>
        <taxon>Eukaryota</taxon>
        <taxon>Fungi</taxon>
        <taxon>Dikarya</taxon>
        <taxon>Basidiomycota</taxon>
        <taxon>Agaricomycotina</taxon>
        <taxon>Agaricomycetes</taxon>
        <taxon>Polyporales</taxon>
        <taxon>Gelatoporiaceae</taxon>
        <taxon>Gelatoporia</taxon>
    </lineage>
</organism>
<evidence type="ECO:0000313" key="2">
    <source>
        <dbReference type="EMBL" id="EMD34921.1"/>
    </source>
</evidence>
<evidence type="ECO:0008006" key="4">
    <source>
        <dbReference type="Google" id="ProtNLM"/>
    </source>
</evidence>